<proteinExistence type="predicted"/>
<evidence type="ECO:0000259" key="2">
    <source>
        <dbReference type="SMART" id="SM00751"/>
    </source>
</evidence>
<feature type="region of interest" description="Disordered" evidence="1">
    <location>
        <begin position="282"/>
        <end position="332"/>
    </location>
</feature>
<organism evidence="3 4">
    <name type="scientific">Ziziphus jujuba var. spinosa</name>
    <dbReference type="NCBI Taxonomy" id="714518"/>
    <lineage>
        <taxon>Eukaryota</taxon>
        <taxon>Viridiplantae</taxon>
        <taxon>Streptophyta</taxon>
        <taxon>Embryophyta</taxon>
        <taxon>Tracheophyta</taxon>
        <taxon>Spermatophyta</taxon>
        <taxon>Magnoliopsida</taxon>
        <taxon>eudicotyledons</taxon>
        <taxon>Gunneridae</taxon>
        <taxon>Pentapetalae</taxon>
        <taxon>rosids</taxon>
        <taxon>fabids</taxon>
        <taxon>Rosales</taxon>
        <taxon>Rhamnaceae</taxon>
        <taxon>Paliureae</taxon>
        <taxon>Ziziphus</taxon>
    </lineage>
</organism>
<dbReference type="AlphaFoldDB" id="A0A978W2Y6"/>
<name>A0A978W2Y6_ZIZJJ</name>
<feature type="region of interest" description="Disordered" evidence="1">
    <location>
        <begin position="1"/>
        <end position="36"/>
    </location>
</feature>
<dbReference type="Proteomes" id="UP000813462">
    <property type="component" value="Unassembled WGS sequence"/>
</dbReference>
<feature type="region of interest" description="Disordered" evidence="1">
    <location>
        <begin position="54"/>
        <end position="75"/>
    </location>
</feature>
<sequence length="436" mass="48164">MSWFFNSLPSDDPPHDSSSKPPPPQSADGAVSGVQEDLSAITKSIGRQLRGFAAFIAPPPPPPQSGGDSSLEQLETQSTSLVGIRNDLEEIGGSFKSGFSLLSTNSHRAVTGISKFASNFLSFQQQNLDEEEEDNGDDDDDGVAGITDEVLHFVTEISTRPECWTDFPLSLNHAGELIDGQIGFIASQDPWNARESSRFDRYFSMSDAMREHATTIEESIPDFAALRQRLCNSMKEAKFWMIYFILLVPRLHGHDLELLSTPEILEARDVLLRKIQNNRNAEVETSEKSWTTKESQVDSKVSEAQGEDNSSKDEEAPTETTNANKGLDILDETSTKQWLDKANIDSGNSMDAQRKHESEEEISFSDLEDDDNDLSHRSSDLRQAVENSSPGGASDWVKLSGSSTEIQIGQQKSGQSKEKDSEGEESSDWLTVDDFD</sequence>
<comment type="caution">
    <text evidence="3">The sequence shown here is derived from an EMBL/GenBank/DDBJ whole genome shotgun (WGS) entry which is preliminary data.</text>
</comment>
<feature type="compositionally biased region" description="Acidic residues" evidence="1">
    <location>
        <begin position="359"/>
        <end position="372"/>
    </location>
</feature>
<evidence type="ECO:0000313" key="3">
    <source>
        <dbReference type="EMBL" id="KAH7546320.1"/>
    </source>
</evidence>
<dbReference type="SUPFAM" id="SSF140383">
    <property type="entry name" value="BSD domain-like"/>
    <property type="match status" value="1"/>
</dbReference>
<feature type="compositionally biased region" description="Low complexity" evidence="1">
    <location>
        <begin position="405"/>
        <end position="414"/>
    </location>
</feature>
<dbReference type="PANTHER" id="PTHR31923">
    <property type="entry name" value="BSD DOMAIN-CONTAINING PROTEIN"/>
    <property type="match status" value="1"/>
</dbReference>
<feature type="compositionally biased region" description="Basic and acidic residues" evidence="1">
    <location>
        <begin position="282"/>
        <end position="301"/>
    </location>
</feature>
<evidence type="ECO:0000313" key="4">
    <source>
        <dbReference type="Proteomes" id="UP000813462"/>
    </source>
</evidence>
<dbReference type="EMBL" id="JAEACU010000001">
    <property type="protein sequence ID" value="KAH7546320.1"/>
    <property type="molecule type" value="Genomic_DNA"/>
</dbReference>
<dbReference type="SMART" id="SM00751">
    <property type="entry name" value="BSD"/>
    <property type="match status" value="1"/>
</dbReference>
<dbReference type="InterPro" id="IPR005607">
    <property type="entry name" value="BSD_dom"/>
</dbReference>
<feature type="region of interest" description="Disordered" evidence="1">
    <location>
        <begin position="345"/>
        <end position="436"/>
    </location>
</feature>
<feature type="compositionally biased region" description="Polar residues" evidence="1">
    <location>
        <begin position="66"/>
        <end position="75"/>
    </location>
</feature>
<feature type="domain" description="BSD" evidence="2">
    <location>
        <begin position="200"/>
        <end position="251"/>
    </location>
</feature>
<reference evidence="3" key="1">
    <citation type="journal article" date="2021" name="Front. Plant Sci.">
        <title>Chromosome-Scale Genome Assembly for Chinese Sour Jujube and Insights Into Its Genome Evolution and Domestication Signature.</title>
        <authorList>
            <person name="Shen L.-Y."/>
            <person name="Luo H."/>
            <person name="Wang X.-L."/>
            <person name="Wang X.-M."/>
            <person name="Qiu X.-J."/>
            <person name="Liu H."/>
            <person name="Zhou S.-S."/>
            <person name="Jia K.-H."/>
            <person name="Nie S."/>
            <person name="Bao Y.-T."/>
            <person name="Zhang R.-G."/>
            <person name="Yun Q.-Z."/>
            <person name="Chai Y.-H."/>
            <person name="Lu J.-Y."/>
            <person name="Li Y."/>
            <person name="Zhao S.-W."/>
            <person name="Mao J.-F."/>
            <person name="Jia S.-G."/>
            <person name="Mao Y.-M."/>
        </authorList>
    </citation>
    <scope>NUCLEOTIDE SEQUENCE</scope>
    <source>
        <strain evidence="3">AT0</strain>
        <tissue evidence="3">Leaf</tissue>
    </source>
</reference>
<gene>
    <name evidence="3" type="ORF">FEM48_Zijuj01G0187800</name>
</gene>
<dbReference type="PANTHER" id="PTHR31923:SF9">
    <property type="entry name" value="BSD DOMAIN-CONTAINING PROTEIN"/>
    <property type="match status" value="1"/>
</dbReference>
<protein>
    <recommendedName>
        <fullName evidence="2">BSD domain-containing protein</fullName>
    </recommendedName>
</protein>
<dbReference type="InterPro" id="IPR035925">
    <property type="entry name" value="BSD_dom_sf"/>
</dbReference>
<evidence type="ECO:0000256" key="1">
    <source>
        <dbReference type="SAM" id="MobiDB-lite"/>
    </source>
</evidence>
<accession>A0A978W2Y6</accession>
<dbReference type="Pfam" id="PF03909">
    <property type="entry name" value="BSD"/>
    <property type="match status" value="1"/>
</dbReference>
<feature type="compositionally biased region" description="Acidic residues" evidence="1">
    <location>
        <begin position="421"/>
        <end position="436"/>
    </location>
</feature>